<comment type="caution">
    <text evidence="1">The sequence shown here is derived from an EMBL/GenBank/DDBJ whole genome shotgun (WGS) entry which is preliminary data.</text>
</comment>
<accession>A0A3N0AEW8</accession>
<dbReference type="RefSeq" id="WP_123198155.1">
    <property type="nucleotide sequence ID" value="NZ_QICB01000003.1"/>
</dbReference>
<organism evidence="1 2">
    <name type="scientific">Slackia faecicanis</name>
    <dbReference type="NCBI Taxonomy" id="255723"/>
    <lineage>
        <taxon>Bacteria</taxon>
        <taxon>Bacillati</taxon>
        <taxon>Actinomycetota</taxon>
        <taxon>Coriobacteriia</taxon>
        <taxon>Eggerthellales</taxon>
        <taxon>Eggerthellaceae</taxon>
        <taxon>Slackia</taxon>
    </lineage>
</organism>
<proteinExistence type="predicted"/>
<reference evidence="2" key="1">
    <citation type="submission" date="2018-05" db="EMBL/GenBank/DDBJ databases">
        <title>Genome Sequencing of selected type strains of the family Eggerthellaceae.</title>
        <authorList>
            <person name="Danylec N."/>
            <person name="Stoll D.A."/>
            <person name="Doetsch A."/>
            <person name="Huch M."/>
        </authorList>
    </citation>
    <scope>NUCLEOTIDE SEQUENCE [LARGE SCALE GENOMIC DNA]</scope>
    <source>
        <strain evidence="2">DSM 17537</strain>
    </source>
</reference>
<evidence type="ECO:0000313" key="1">
    <source>
        <dbReference type="EMBL" id="RNL19833.1"/>
    </source>
</evidence>
<protein>
    <submittedName>
        <fullName evidence="1">CDP-alcohol phosphatidyltransferase</fullName>
    </submittedName>
</protein>
<dbReference type="GO" id="GO:0016740">
    <property type="term" value="F:transferase activity"/>
    <property type="evidence" value="ECO:0007669"/>
    <property type="project" value="UniProtKB-KW"/>
</dbReference>
<keyword evidence="1" id="KW-0808">Transferase</keyword>
<dbReference type="EMBL" id="QICB01000003">
    <property type="protein sequence ID" value="RNL19833.1"/>
    <property type="molecule type" value="Genomic_DNA"/>
</dbReference>
<dbReference type="Proteomes" id="UP000267368">
    <property type="component" value="Unassembled WGS sequence"/>
</dbReference>
<keyword evidence="2" id="KW-1185">Reference proteome</keyword>
<gene>
    <name evidence="1" type="ORF">DMP07_05545</name>
</gene>
<dbReference type="OrthoDB" id="3186342at2"/>
<name>A0A3N0AEW8_9ACTN</name>
<dbReference type="AlphaFoldDB" id="A0A3N0AEW8"/>
<sequence length="98" mass="11336">MGVQAEEALELASFDEFANYLRANTRVFMELGEKTYYLTHTDEYWRAQDCAELNDKGHFLDCSDLVATLNEFFGLAWLDGKTIEDVFADAKFYKSIQE</sequence>
<evidence type="ECO:0000313" key="2">
    <source>
        <dbReference type="Proteomes" id="UP000267368"/>
    </source>
</evidence>